<dbReference type="PANTHER" id="PTHR23419">
    <property type="entry name" value="DIVALENT CATION TOLERANCE CUTA-RELATED"/>
    <property type="match status" value="1"/>
</dbReference>
<dbReference type="InterPro" id="IPR011322">
    <property type="entry name" value="N-reg_PII-like_a/b"/>
</dbReference>
<dbReference type="SUPFAM" id="SSF54913">
    <property type="entry name" value="GlnB-like"/>
    <property type="match status" value="1"/>
</dbReference>
<dbReference type="EMBL" id="JBGBPY010000001">
    <property type="protein sequence ID" value="MEY2182182.1"/>
    <property type="molecule type" value="Genomic_DNA"/>
</dbReference>
<evidence type="ECO:0000313" key="3">
    <source>
        <dbReference type="Proteomes" id="UP001562159"/>
    </source>
</evidence>
<name>A0ABV4AP51_9GAMM</name>
<evidence type="ECO:0000256" key="1">
    <source>
        <dbReference type="ARBA" id="ARBA00010169"/>
    </source>
</evidence>
<dbReference type="Pfam" id="PF03091">
    <property type="entry name" value="CutA1"/>
    <property type="match status" value="1"/>
</dbReference>
<sequence>MPETTILLCLCTCPDAASAQRLAETLVGERLAACVNRLPGVLSTYRWQDKVQTDGEELLLIKTTAERFEALKARLLALHPYELPELIALPVERGHATYLDWVRTHSTD</sequence>
<gene>
    <name evidence="2" type="primary">cutA</name>
    <name evidence="2" type="ORF">AB7878_07100</name>
</gene>
<comment type="caution">
    <text evidence="2">The sequence shown here is derived from an EMBL/GenBank/DDBJ whole genome shotgun (WGS) entry which is preliminary data.</text>
</comment>
<protein>
    <submittedName>
        <fullName evidence="2">Divalent-cation tolerance protein CutA</fullName>
    </submittedName>
</protein>
<proteinExistence type="inferred from homology"/>
<organism evidence="2 3">
    <name type="scientific">Rhodanobacter humi</name>
    <dbReference type="NCBI Taxonomy" id="1888173"/>
    <lineage>
        <taxon>Bacteria</taxon>
        <taxon>Pseudomonadati</taxon>
        <taxon>Pseudomonadota</taxon>
        <taxon>Gammaproteobacteria</taxon>
        <taxon>Lysobacterales</taxon>
        <taxon>Rhodanobacteraceae</taxon>
        <taxon>Rhodanobacter</taxon>
    </lineage>
</organism>
<comment type="similarity">
    <text evidence="1">Belongs to the CutA family.</text>
</comment>
<dbReference type="InterPro" id="IPR004323">
    <property type="entry name" value="Ion_tolerance_CutA"/>
</dbReference>
<accession>A0ABV4AP51</accession>
<keyword evidence="3" id="KW-1185">Reference proteome</keyword>
<evidence type="ECO:0000313" key="2">
    <source>
        <dbReference type="EMBL" id="MEY2182182.1"/>
    </source>
</evidence>
<dbReference type="Proteomes" id="UP001562159">
    <property type="component" value="Unassembled WGS sequence"/>
</dbReference>
<reference evidence="2 3" key="1">
    <citation type="submission" date="2024-07" db="EMBL/GenBank/DDBJ databases">
        <title>Molecular mechanisms and environmental adaptations of flagellar loss and biofilm growth of Rhodanobacter under environmental stress.</title>
        <authorList>
            <person name="Chen M."/>
        </authorList>
    </citation>
    <scope>NUCLEOTIDE SEQUENCE [LARGE SCALE GENOMIC DNA]</scope>
    <source>
        <strain evidence="2 3">RS22</strain>
    </source>
</reference>
<dbReference type="Gene3D" id="3.30.70.120">
    <property type="match status" value="1"/>
</dbReference>
<dbReference type="InterPro" id="IPR015867">
    <property type="entry name" value="N-reg_PII/ATP_PRibTrfase_C"/>
</dbReference>
<dbReference type="PANTHER" id="PTHR23419:SF8">
    <property type="entry name" value="FI09726P"/>
    <property type="match status" value="1"/>
</dbReference>